<protein>
    <submittedName>
        <fullName evidence="2">Uncharacterized protein</fullName>
    </submittedName>
</protein>
<evidence type="ECO:0000256" key="1">
    <source>
        <dbReference type="SAM" id="MobiDB-lite"/>
    </source>
</evidence>
<dbReference type="Proteomes" id="UP000285860">
    <property type="component" value="Unassembled WGS sequence"/>
</dbReference>
<feature type="region of interest" description="Disordered" evidence="1">
    <location>
        <begin position="56"/>
        <end position="76"/>
    </location>
</feature>
<comment type="caution">
    <text evidence="2">The sequence shown here is derived from an EMBL/GenBank/DDBJ whole genome shotgun (WGS) entry which is preliminary data.</text>
</comment>
<dbReference type="EMBL" id="MRCY01000078">
    <property type="protein sequence ID" value="RKL01579.1"/>
    <property type="molecule type" value="Genomic_DNA"/>
</dbReference>
<sequence length="108" mass="12190">MIGLVSQAQQREEKDRIGSIRGCTAETNVVSSGVCEARNTITQKVPVPEQKAWYRDKQAGPEGEISSQKPNSQRATFSYLPPSRVKRFTDLRKERTETTKMAYLDLTI</sequence>
<feature type="compositionally biased region" description="Polar residues" evidence="1">
    <location>
        <begin position="65"/>
        <end position="76"/>
    </location>
</feature>
<dbReference type="AlphaFoldDB" id="A0A420Q9T8"/>
<organism evidence="2 3">
    <name type="scientific">Fusarium oxysporum</name>
    <name type="common">Fusarium vascular wilt</name>
    <dbReference type="NCBI Taxonomy" id="5507"/>
    <lineage>
        <taxon>Eukaryota</taxon>
        <taxon>Fungi</taxon>
        <taxon>Dikarya</taxon>
        <taxon>Ascomycota</taxon>
        <taxon>Pezizomycotina</taxon>
        <taxon>Sordariomycetes</taxon>
        <taxon>Hypocreomycetidae</taxon>
        <taxon>Hypocreales</taxon>
        <taxon>Nectriaceae</taxon>
        <taxon>Fusarium</taxon>
        <taxon>Fusarium oxysporum species complex</taxon>
    </lineage>
</organism>
<name>A0A420Q9T8_FUSOX</name>
<evidence type="ECO:0000313" key="3">
    <source>
        <dbReference type="Proteomes" id="UP000285860"/>
    </source>
</evidence>
<accession>A0A420Q9T8</accession>
<proteinExistence type="predicted"/>
<gene>
    <name evidence="2" type="ORF">BFJ68_g12228</name>
</gene>
<reference evidence="2 3" key="1">
    <citation type="journal article" date="2018" name="Sci. Rep.">
        <title>Characterisation of pathogen-specific regions and novel effector candidates in Fusarium oxysporum f. sp. cepae.</title>
        <authorList>
            <person name="Armitage A.D."/>
            <person name="Taylor A."/>
            <person name="Sobczyk M.K."/>
            <person name="Baxter L."/>
            <person name="Greenfield B.P."/>
            <person name="Bates H.J."/>
            <person name="Wilson F."/>
            <person name="Jackson A.C."/>
            <person name="Ott S."/>
            <person name="Harrison R.J."/>
            <person name="Clarkson J.P."/>
        </authorList>
    </citation>
    <scope>NUCLEOTIDE SEQUENCE [LARGE SCALE GENOMIC DNA]</scope>
    <source>
        <strain evidence="2 3">Fo_A28</strain>
    </source>
</reference>
<evidence type="ECO:0000313" key="2">
    <source>
        <dbReference type="EMBL" id="RKL01579.1"/>
    </source>
</evidence>